<accession>A0A3A1Y7N3</accession>
<keyword evidence="2" id="KW-1185">Reference proteome</keyword>
<dbReference type="Proteomes" id="UP000266258">
    <property type="component" value="Unassembled WGS sequence"/>
</dbReference>
<evidence type="ECO:0000313" key="1">
    <source>
        <dbReference type="EMBL" id="RIY32147.1"/>
    </source>
</evidence>
<dbReference type="AlphaFoldDB" id="A0A3A1Y7N3"/>
<reference evidence="1 2" key="1">
    <citation type="submission" date="2017-08" db="EMBL/GenBank/DDBJ databases">
        <title>Reclassification of Bisgaard taxon 37 and 44.</title>
        <authorList>
            <person name="Christensen H."/>
        </authorList>
    </citation>
    <scope>NUCLEOTIDE SEQUENCE [LARGE SCALE GENOMIC DNA]</scope>
    <source>
        <strain evidence="1 2">B96_4</strain>
    </source>
</reference>
<dbReference type="InterPro" id="IPR004375">
    <property type="entry name" value="NanQ/TabA/YiaL"/>
</dbReference>
<evidence type="ECO:0000313" key="2">
    <source>
        <dbReference type="Proteomes" id="UP000266258"/>
    </source>
</evidence>
<protein>
    <recommendedName>
        <fullName evidence="3">YhcH/YjgK/YiaL family protein</fullName>
    </recommendedName>
</protein>
<dbReference type="PANTHER" id="PTHR34986">
    <property type="entry name" value="EVOLVED BETA-GALACTOSIDASE SUBUNIT BETA"/>
    <property type="match status" value="1"/>
</dbReference>
<dbReference type="SUPFAM" id="SSF51197">
    <property type="entry name" value="Clavaminate synthase-like"/>
    <property type="match status" value="1"/>
</dbReference>
<dbReference type="GO" id="GO:0044010">
    <property type="term" value="P:single-species biofilm formation"/>
    <property type="evidence" value="ECO:0007669"/>
    <property type="project" value="TreeGrafter"/>
</dbReference>
<dbReference type="InterPro" id="IPR037012">
    <property type="entry name" value="NanQ/TabA/YiaL_sf"/>
</dbReference>
<evidence type="ECO:0008006" key="3">
    <source>
        <dbReference type="Google" id="ProtNLM"/>
    </source>
</evidence>
<dbReference type="Pfam" id="PF04074">
    <property type="entry name" value="DUF386"/>
    <property type="match status" value="1"/>
</dbReference>
<gene>
    <name evidence="1" type="ORF">CJP74_05105</name>
</gene>
<proteinExistence type="predicted"/>
<dbReference type="EMBL" id="NRJH01000045">
    <property type="protein sequence ID" value="RIY32147.1"/>
    <property type="molecule type" value="Genomic_DNA"/>
</dbReference>
<dbReference type="Gene3D" id="2.60.120.370">
    <property type="entry name" value="YhcH/YjgK/YiaL"/>
    <property type="match status" value="1"/>
</dbReference>
<sequence>MKFFHVQNLNHAFAQRPTLNEFLQLLVAFQAKVQPQKQTLYFADFFAQVEKEIPQHKLSAQLKSLIALEQDDLEQGNINHLVNKVIFNEFESAPLNLTRSEFHEHTYDIHLVFSGKEQYIYQLGSLEANTQLEKDPVEAHDTIFAYNLPYLKTTYLNAHEGIIISPGIAHFAGFAVLAPEVVKKCVVKVDARYAKLLELA</sequence>
<organism evidence="1 2">
    <name type="scientific">Psittacicella melopsittaci</name>
    <dbReference type="NCBI Taxonomy" id="2028576"/>
    <lineage>
        <taxon>Bacteria</taxon>
        <taxon>Pseudomonadati</taxon>
        <taxon>Pseudomonadota</taxon>
        <taxon>Gammaproteobacteria</taxon>
        <taxon>Pasteurellales</taxon>
        <taxon>Psittacicellaceae</taxon>
        <taxon>Psittacicella</taxon>
    </lineage>
</organism>
<dbReference type="GO" id="GO:0005829">
    <property type="term" value="C:cytosol"/>
    <property type="evidence" value="ECO:0007669"/>
    <property type="project" value="TreeGrafter"/>
</dbReference>
<dbReference type="PANTHER" id="PTHR34986:SF4">
    <property type="entry name" value="EVOLVED BETA-GALACTOSIDASE SUBUNIT BETA-RELATED"/>
    <property type="match status" value="1"/>
</dbReference>
<dbReference type="OrthoDB" id="5677645at2"/>
<name>A0A3A1Y7N3_9GAMM</name>
<comment type="caution">
    <text evidence="1">The sequence shown here is derived from an EMBL/GenBank/DDBJ whole genome shotgun (WGS) entry which is preliminary data.</text>
</comment>
<dbReference type="RefSeq" id="WP_119497205.1">
    <property type="nucleotide sequence ID" value="NZ_NRJH01000045.1"/>
</dbReference>